<protein>
    <submittedName>
        <fullName evidence="1">Uncharacterized protein</fullName>
    </submittedName>
</protein>
<gene>
    <name evidence="1" type="ORF">DCAR_003603</name>
    <name evidence="2" type="ORF">DCAR_0103817</name>
</gene>
<proteinExistence type="predicted"/>
<dbReference type="AlphaFoldDB" id="A0A166IB53"/>
<dbReference type="Proteomes" id="UP000077755">
    <property type="component" value="Chromosome 1"/>
</dbReference>
<accession>A0A166IB53</accession>
<name>A0A166IB53_DAUCS</name>
<dbReference type="Gramene" id="KZN10947">
    <property type="protein sequence ID" value="KZN10947"/>
    <property type="gene ID" value="DCAR_003603"/>
</dbReference>
<keyword evidence="3" id="KW-1185">Reference proteome</keyword>
<organism evidence="1">
    <name type="scientific">Daucus carota subsp. sativus</name>
    <name type="common">Carrot</name>
    <dbReference type="NCBI Taxonomy" id="79200"/>
    <lineage>
        <taxon>Eukaryota</taxon>
        <taxon>Viridiplantae</taxon>
        <taxon>Streptophyta</taxon>
        <taxon>Embryophyta</taxon>
        <taxon>Tracheophyta</taxon>
        <taxon>Spermatophyta</taxon>
        <taxon>Magnoliopsida</taxon>
        <taxon>eudicotyledons</taxon>
        <taxon>Gunneridae</taxon>
        <taxon>Pentapetalae</taxon>
        <taxon>asterids</taxon>
        <taxon>campanulids</taxon>
        <taxon>Apiales</taxon>
        <taxon>Apiaceae</taxon>
        <taxon>Apioideae</taxon>
        <taxon>Scandiceae</taxon>
        <taxon>Daucinae</taxon>
        <taxon>Daucus</taxon>
        <taxon>Daucus sect. Daucus</taxon>
    </lineage>
</organism>
<evidence type="ECO:0000313" key="1">
    <source>
        <dbReference type="EMBL" id="KZN10947.1"/>
    </source>
</evidence>
<reference evidence="1" key="1">
    <citation type="journal article" date="2016" name="Nat. Genet.">
        <title>A high-quality carrot genome assembly provides new insights into carotenoid accumulation and asterid genome evolution.</title>
        <authorList>
            <person name="Iorizzo M."/>
            <person name="Ellison S."/>
            <person name="Senalik D."/>
            <person name="Zeng P."/>
            <person name="Satapoomin P."/>
            <person name="Huang J."/>
            <person name="Bowman M."/>
            <person name="Iovene M."/>
            <person name="Sanseverino W."/>
            <person name="Cavagnaro P."/>
            <person name="Yildiz M."/>
            <person name="Macko-Podgorni A."/>
            <person name="Moranska E."/>
            <person name="Grzebelus E."/>
            <person name="Grzebelus D."/>
            <person name="Ashrafi H."/>
            <person name="Zheng Z."/>
            <person name="Cheng S."/>
            <person name="Spooner D."/>
            <person name="Van Deynze A."/>
            <person name="Simon P."/>
        </authorList>
    </citation>
    <scope>NUCLEOTIDE SEQUENCE [LARGE SCALE GENOMIC DNA]</scope>
    <source>
        <tissue evidence="1">Leaf</tissue>
    </source>
</reference>
<reference evidence="2" key="2">
    <citation type="submission" date="2022-03" db="EMBL/GenBank/DDBJ databases">
        <title>Draft title - Genomic analysis of global carrot germplasm unveils the trajectory of domestication and the origin of high carotenoid orange carrot.</title>
        <authorList>
            <person name="Iorizzo M."/>
            <person name="Ellison S."/>
            <person name="Senalik D."/>
            <person name="Macko-Podgorni A."/>
            <person name="Grzebelus D."/>
            <person name="Bostan H."/>
            <person name="Rolling W."/>
            <person name="Curaba J."/>
            <person name="Simon P."/>
        </authorList>
    </citation>
    <scope>NUCLEOTIDE SEQUENCE</scope>
    <source>
        <tissue evidence="2">Leaf</tissue>
    </source>
</reference>
<dbReference type="EMBL" id="LNRQ01000001">
    <property type="protein sequence ID" value="KZN10947.1"/>
    <property type="molecule type" value="Genomic_DNA"/>
</dbReference>
<dbReference type="EMBL" id="CP093343">
    <property type="protein sequence ID" value="WOG84633.1"/>
    <property type="molecule type" value="Genomic_DNA"/>
</dbReference>
<evidence type="ECO:0000313" key="2">
    <source>
        <dbReference type="EMBL" id="WOG84633.1"/>
    </source>
</evidence>
<evidence type="ECO:0000313" key="3">
    <source>
        <dbReference type="Proteomes" id="UP000077755"/>
    </source>
</evidence>
<sequence length="81" mass="8779">MKVLLSSLRKVAKRKSTTVGKSNSDEADSDFDAFEDRDLVASDSDSDEADLDSDAFELPDLVAALTASLATLHSRRTTRTT</sequence>